<evidence type="ECO:0000256" key="4">
    <source>
        <dbReference type="ARBA" id="ARBA00022989"/>
    </source>
</evidence>
<feature type="signal peptide" evidence="7">
    <location>
        <begin position="1"/>
        <end position="20"/>
    </location>
</feature>
<dbReference type="SMART" id="SM00321">
    <property type="entry name" value="WSC"/>
    <property type="match status" value="2"/>
</dbReference>
<feature type="chain" id="PRO_5040131003" evidence="7">
    <location>
        <begin position="21"/>
        <end position="324"/>
    </location>
</feature>
<keyword evidence="4" id="KW-1133">Transmembrane helix</keyword>
<name>A0A9P3UR72_LYOSH</name>
<dbReference type="AlphaFoldDB" id="A0A9P3UR72"/>
<accession>A0A9P3UR72</accession>
<dbReference type="PANTHER" id="PTHR24269">
    <property type="entry name" value="KREMEN PROTEIN"/>
    <property type="match status" value="1"/>
</dbReference>
<reference evidence="9" key="1">
    <citation type="submission" date="2022-07" db="EMBL/GenBank/DDBJ databases">
        <title>The genome of Lyophyllum shimeji provides insight into the initial evolution of ectomycorrhizal fungal genome.</title>
        <authorList>
            <person name="Kobayashi Y."/>
            <person name="Shibata T."/>
            <person name="Hirakawa H."/>
            <person name="Shigenobu S."/>
            <person name="Nishiyama T."/>
            <person name="Yamada A."/>
            <person name="Hasebe M."/>
            <person name="Kawaguchi M."/>
        </authorList>
    </citation>
    <scope>NUCLEOTIDE SEQUENCE</scope>
    <source>
        <strain evidence="9">AT787</strain>
    </source>
</reference>
<evidence type="ECO:0000256" key="2">
    <source>
        <dbReference type="ARBA" id="ARBA00022692"/>
    </source>
</evidence>
<keyword evidence="10" id="KW-1185">Reference proteome</keyword>
<evidence type="ECO:0000259" key="8">
    <source>
        <dbReference type="PROSITE" id="PS51212"/>
    </source>
</evidence>
<keyword evidence="3 7" id="KW-0732">Signal</keyword>
<dbReference type="EMBL" id="BRPK01000011">
    <property type="protein sequence ID" value="GLB42368.1"/>
    <property type="molecule type" value="Genomic_DNA"/>
</dbReference>
<dbReference type="PROSITE" id="PS51212">
    <property type="entry name" value="WSC"/>
    <property type="match status" value="2"/>
</dbReference>
<sequence length="324" mass="33260">MQLTLKNVVLGALFATGAAAVDLQYCHGGATDPGVCEGITLTTPDTTCYDVDATIGTIDTVVGLTAGLQYALFTGAICTGNASDLFGTGANSLVPPFLDNVLSIAAGIPPLPSAWTPLGCFTDANAGSRALEAATFINSTMTIEKCQDFCDASGFGFAGVEFGSECYCDFSIQFPSVETDATACNVPCGGNANETCGGPSVINIFTNGKPQPTVPAEVVGPNTTSWLYQGCLTDNSIGTRTFPLHLAPETGGVTPQTCVDTCFAAGQIFAGVEFGSECWCGNAANANATTVDDVQCGQACTADPTFFCGDANRLNVWKQTVESA</sequence>
<evidence type="ECO:0000256" key="3">
    <source>
        <dbReference type="ARBA" id="ARBA00022729"/>
    </source>
</evidence>
<evidence type="ECO:0000313" key="9">
    <source>
        <dbReference type="EMBL" id="GLB42368.1"/>
    </source>
</evidence>
<evidence type="ECO:0000256" key="6">
    <source>
        <dbReference type="ARBA" id="ARBA00023180"/>
    </source>
</evidence>
<dbReference type="Proteomes" id="UP001063166">
    <property type="component" value="Unassembled WGS sequence"/>
</dbReference>
<gene>
    <name evidence="9" type="ORF">LshimejAT787_1103830</name>
</gene>
<dbReference type="InterPro" id="IPR002889">
    <property type="entry name" value="WSC_carb-bd"/>
</dbReference>
<comment type="caution">
    <text evidence="9">The sequence shown here is derived from an EMBL/GenBank/DDBJ whole genome shotgun (WGS) entry which is preliminary data.</text>
</comment>
<evidence type="ECO:0000256" key="7">
    <source>
        <dbReference type="SAM" id="SignalP"/>
    </source>
</evidence>
<evidence type="ECO:0000256" key="1">
    <source>
        <dbReference type="ARBA" id="ARBA00004167"/>
    </source>
</evidence>
<comment type="subcellular location">
    <subcellularLocation>
        <location evidence="1">Membrane</location>
        <topology evidence="1">Single-pass membrane protein</topology>
    </subcellularLocation>
</comment>
<dbReference type="GO" id="GO:0005886">
    <property type="term" value="C:plasma membrane"/>
    <property type="evidence" value="ECO:0007669"/>
    <property type="project" value="TreeGrafter"/>
</dbReference>
<dbReference type="PANTHER" id="PTHR24269:SF16">
    <property type="entry name" value="PROTEIN SLG1"/>
    <property type="match status" value="1"/>
</dbReference>
<feature type="domain" description="WSC" evidence="8">
    <location>
        <begin position="225"/>
        <end position="320"/>
    </location>
</feature>
<dbReference type="InterPro" id="IPR051836">
    <property type="entry name" value="Kremen_rcpt"/>
</dbReference>
<feature type="domain" description="WSC" evidence="8">
    <location>
        <begin position="114"/>
        <end position="208"/>
    </location>
</feature>
<protein>
    <submittedName>
        <fullName evidence="9">Copper radical oxidase</fullName>
    </submittedName>
</protein>
<dbReference type="Pfam" id="PF01822">
    <property type="entry name" value="WSC"/>
    <property type="match status" value="2"/>
</dbReference>
<keyword evidence="2" id="KW-0812">Transmembrane</keyword>
<dbReference type="OrthoDB" id="5985073at2759"/>
<keyword evidence="6" id="KW-0325">Glycoprotein</keyword>
<proteinExistence type="predicted"/>
<evidence type="ECO:0000313" key="10">
    <source>
        <dbReference type="Proteomes" id="UP001063166"/>
    </source>
</evidence>
<keyword evidence="5" id="KW-0472">Membrane</keyword>
<organism evidence="9 10">
    <name type="scientific">Lyophyllum shimeji</name>
    <name type="common">Hon-shimeji</name>
    <name type="synonym">Tricholoma shimeji</name>
    <dbReference type="NCBI Taxonomy" id="47721"/>
    <lineage>
        <taxon>Eukaryota</taxon>
        <taxon>Fungi</taxon>
        <taxon>Dikarya</taxon>
        <taxon>Basidiomycota</taxon>
        <taxon>Agaricomycotina</taxon>
        <taxon>Agaricomycetes</taxon>
        <taxon>Agaricomycetidae</taxon>
        <taxon>Agaricales</taxon>
        <taxon>Tricholomatineae</taxon>
        <taxon>Lyophyllaceae</taxon>
        <taxon>Lyophyllum</taxon>
    </lineage>
</organism>
<evidence type="ECO:0000256" key="5">
    <source>
        <dbReference type="ARBA" id="ARBA00023136"/>
    </source>
</evidence>